<dbReference type="Gene3D" id="2.80.10.50">
    <property type="match status" value="2"/>
</dbReference>
<evidence type="ECO:0000313" key="2">
    <source>
        <dbReference type="Proteomes" id="UP001152795"/>
    </source>
</evidence>
<protein>
    <submittedName>
        <fullName evidence="1">Hemolytic lectin-S1</fullName>
    </submittedName>
</protein>
<dbReference type="InterPro" id="IPR035992">
    <property type="entry name" value="Ricin_B-like_lectins"/>
</dbReference>
<accession>A0A6S7H574</accession>
<dbReference type="Proteomes" id="UP001152795">
    <property type="component" value="Unassembled WGS sequence"/>
</dbReference>
<organism evidence="1 2">
    <name type="scientific">Paramuricea clavata</name>
    <name type="common">Red gorgonian</name>
    <name type="synonym">Violescent sea-whip</name>
    <dbReference type="NCBI Taxonomy" id="317549"/>
    <lineage>
        <taxon>Eukaryota</taxon>
        <taxon>Metazoa</taxon>
        <taxon>Cnidaria</taxon>
        <taxon>Anthozoa</taxon>
        <taxon>Octocorallia</taxon>
        <taxon>Malacalcyonacea</taxon>
        <taxon>Plexauridae</taxon>
        <taxon>Paramuricea</taxon>
    </lineage>
</organism>
<reference evidence="1" key="1">
    <citation type="submission" date="2020-04" db="EMBL/GenBank/DDBJ databases">
        <authorList>
            <person name="Alioto T."/>
            <person name="Alioto T."/>
            <person name="Gomez Garrido J."/>
        </authorList>
    </citation>
    <scope>NUCLEOTIDE SEQUENCE</scope>
    <source>
        <strain evidence="1">A484AB</strain>
    </source>
</reference>
<name>A0A6S7H574_PARCT</name>
<dbReference type="SUPFAM" id="SSF50370">
    <property type="entry name" value="Ricin B-like lectins"/>
    <property type="match status" value="2"/>
</dbReference>
<dbReference type="EMBL" id="CACRXK020003933">
    <property type="protein sequence ID" value="CAB4000815.1"/>
    <property type="molecule type" value="Genomic_DNA"/>
</dbReference>
<dbReference type="PROSITE" id="PS50231">
    <property type="entry name" value="RICIN_B_LECTIN"/>
    <property type="match status" value="1"/>
</dbReference>
<evidence type="ECO:0000313" key="1">
    <source>
        <dbReference type="EMBL" id="CAB4000815.1"/>
    </source>
</evidence>
<dbReference type="AlphaFoldDB" id="A0A6S7H574"/>
<dbReference type="InterPro" id="IPR000772">
    <property type="entry name" value="Ricin_B_lectin"/>
</dbReference>
<proteinExistence type="predicted"/>
<gene>
    <name evidence="1" type="ORF">PACLA_8A012092</name>
</gene>
<sequence>MCEDGTIRNSKTPYNCFTPGTDGNGNLVSTSCQLYPAIPNYQKWRYGRSKTFVDRGGIRQEAREIINVQSGACMDIEDYDGNGGIGTYRCENLDDQYFYFRSRGTLLGHGRLQVEKSGLCLDVEGDQGRGNVLIDNCQNAADQYFNFYQNGELVNKKSGLCVDIEDYNGYGDITMHACEDLPNQMWIRPRHYCHGDYCSIRSKKSGQCVDVDDYDASKGRNVASYHCEGAPDQRFRWVDKKWVTPSAT</sequence>
<dbReference type="OrthoDB" id="9895617at2759"/>
<keyword evidence="2" id="KW-1185">Reference proteome</keyword>
<dbReference type="SMART" id="SM00458">
    <property type="entry name" value="RICIN"/>
    <property type="match status" value="1"/>
</dbReference>
<comment type="caution">
    <text evidence="1">The sequence shown here is derived from an EMBL/GenBank/DDBJ whole genome shotgun (WGS) entry which is preliminary data.</text>
</comment>
<dbReference type="Pfam" id="PF00652">
    <property type="entry name" value="Ricin_B_lectin"/>
    <property type="match status" value="1"/>
</dbReference>